<dbReference type="EMBL" id="JAXOVC010000007">
    <property type="protein sequence ID" value="KAK4499199.1"/>
    <property type="molecule type" value="Genomic_DNA"/>
</dbReference>
<protein>
    <submittedName>
        <fullName evidence="1">Uncharacterized protein</fullName>
    </submittedName>
</protein>
<dbReference type="InterPro" id="IPR032675">
    <property type="entry name" value="LRR_dom_sf"/>
</dbReference>
<organism evidence="1 2">
    <name type="scientific">Zasmidium cellare</name>
    <name type="common">Wine cellar mold</name>
    <name type="synonym">Racodium cellare</name>
    <dbReference type="NCBI Taxonomy" id="395010"/>
    <lineage>
        <taxon>Eukaryota</taxon>
        <taxon>Fungi</taxon>
        <taxon>Dikarya</taxon>
        <taxon>Ascomycota</taxon>
        <taxon>Pezizomycotina</taxon>
        <taxon>Dothideomycetes</taxon>
        <taxon>Dothideomycetidae</taxon>
        <taxon>Mycosphaerellales</taxon>
        <taxon>Mycosphaerellaceae</taxon>
        <taxon>Zasmidium</taxon>
    </lineage>
</organism>
<accession>A0ABR0ECV4</accession>
<dbReference type="Proteomes" id="UP001305779">
    <property type="component" value="Unassembled WGS sequence"/>
</dbReference>
<sequence length="239" mass="27405">MAQPTNEVLLAALQAGRKLRSLTLSPISHQLFSQKEVTMAKLYSAISNLEKIHICFDSCYQSDRDEARVVSRAREMEENGFSQEEINSAFKESFSDAARRVYGALEDGRVLRFLQHAPNLREISLRGPVRINIDKLLDVSKLLGLENAWGQLRDLRLHNVGCHWEQLIAVVLNHRDTLEHLSISMMKTTSEENETRFWPAVAGKLPKLKSLKLDFYALQTPGFGWWMRGQRTVPDLWDQ</sequence>
<name>A0ABR0ECV4_ZASCE</name>
<comment type="caution">
    <text evidence="1">The sequence shown here is derived from an EMBL/GenBank/DDBJ whole genome shotgun (WGS) entry which is preliminary data.</text>
</comment>
<dbReference type="Gene3D" id="3.80.10.10">
    <property type="entry name" value="Ribonuclease Inhibitor"/>
    <property type="match status" value="1"/>
</dbReference>
<keyword evidence="2" id="KW-1185">Reference proteome</keyword>
<evidence type="ECO:0000313" key="1">
    <source>
        <dbReference type="EMBL" id="KAK4499199.1"/>
    </source>
</evidence>
<proteinExistence type="predicted"/>
<reference evidence="1 2" key="1">
    <citation type="journal article" date="2023" name="G3 (Bethesda)">
        <title>A chromosome-level genome assembly of Zasmidium syzygii isolated from banana leaves.</title>
        <authorList>
            <person name="van Westerhoven A.C."/>
            <person name="Mehrabi R."/>
            <person name="Talebi R."/>
            <person name="Steentjes M.B.F."/>
            <person name="Corcolon B."/>
            <person name="Chong P.A."/>
            <person name="Kema G.H.J."/>
            <person name="Seidl M.F."/>
        </authorList>
    </citation>
    <scope>NUCLEOTIDE SEQUENCE [LARGE SCALE GENOMIC DNA]</scope>
    <source>
        <strain evidence="1 2">P124</strain>
    </source>
</reference>
<gene>
    <name evidence="1" type="ORF">PRZ48_009712</name>
</gene>
<dbReference type="SUPFAM" id="SSF52047">
    <property type="entry name" value="RNI-like"/>
    <property type="match status" value="1"/>
</dbReference>
<evidence type="ECO:0000313" key="2">
    <source>
        <dbReference type="Proteomes" id="UP001305779"/>
    </source>
</evidence>